<evidence type="ECO:0000256" key="2">
    <source>
        <dbReference type="SAM" id="Phobius"/>
    </source>
</evidence>
<dbReference type="Proteomes" id="UP001205105">
    <property type="component" value="Unassembled WGS sequence"/>
</dbReference>
<evidence type="ECO:0000256" key="3">
    <source>
        <dbReference type="SAM" id="SignalP"/>
    </source>
</evidence>
<feature type="transmembrane region" description="Helical" evidence="2">
    <location>
        <begin position="43"/>
        <end position="61"/>
    </location>
</feature>
<keyword evidence="3" id="KW-0732">Signal</keyword>
<evidence type="ECO:0000313" key="4">
    <source>
        <dbReference type="EMBL" id="KAI7841149.1"/>
    </source>
</evidence>
<protein>
    <submittedName>
        <fullName evidence="4">Uncharacterized protein</fullName>
    </submittedName>
</protein>
<feature type="compositionally biased region" description="Low complexity" evidence="1">
    <location>
        <begin position="151"/>
        <end position="172"/>
    </location>
</feature>
<gene>
    <name evidence="4" type="ORF">COHA_005116</name>
</gene>
<feature type="chain" id="PRO_5042210922" evidence="3">
    <location>
        <begin position="28"/>
        <end position="226"/>
    </location>
</feature>
<keyword evidence="2" id="KW-0472">Membrane</keyword>
<sequence>MRPAGVLWGPPLLLAVLAAALLPGANAQTFGRTSQVITVPTVAYISFAVVGVVLLIIMLLLKYRASVWRRREAVRVEKAEWEAANALREVHIPPLVLNPDCSLGLAEPDKQLAVAAAGSGAATQPGCPEQPQQPQPQATQPIWRRGERQQRNQQQQGQQGQPAQQGRQHSQRMQGRPSVGVELQQLPPAVQQPAPRPGEAAWPGATVYVRGSRAAFASASIQAPLV</sequence>
<keyword evidence="2" id="KW-1133">Transmembrane helix</keyword>
<proteinExistence type="predicted"/>
<name>A0AAD5DRK5_9CHLO</name>
<evidence type="ECO:0000313" key="5">
    <source>
        <dbReference type="Proteomes" id="UP001205105"/>
    </source>
</evidence>
<comment type="caution">
    <text evidence="4">The sequence shown here is derived from an EMBL/GenBank/DDBJ whole genome shotgun (WGS) entry which is preliminary data.</text>
</comment>
<reference evidence="4" key="1">
    <citation type="submission" date="2020-11" db="EMBL/GenBank/DDBJ databases">
        <title>Chlorella ohadii genome sequencing and assembly.</title>
        <authorList>
            <person name="Murik O."/>
            <person name="Treves H."/>
            <person name="Kedem I."/>
            <person name="Shotland Y."/>
            <person name="Kaplan A."/>
        </authorList>
    </citation>
    <scope>NUCLEOTIDE SEQUENCE</scope>
    <source>
        <strain evidence="4">1</strain>
    </source>
</reference>
<keyword evidence="5" id="KW-1185">Reference proteome</keyword>
<organism evidence="4 5">
    <name type="scientific">Chlorella ohadii</name>
    <dbReference type="NCBI Taxonomy" id="2649997"/>
    <lineage>
        <taxon>Eukaryota</taxon>
        <taxon>Viridiplantae</taxon>
        <taxon>Chlorophyta</taxon>
        <taxon>core chlorophytes</taxon>
        <taxon>Trebouxiophyceae</taxon>
        <taxon>Chlorellales</taxon>
        <taxon>Chlorellaceae</taxon>
        <taxon>Chlorella clade</taxon>
        <taxon>Chlorella</taxon>
    </lineage>
</organism>
<feature type="compositionally biased region" description="Low complexity" evidence="1">
    <location>
        <begin position="116"/>
        <end position="141"/>
    </location>
</feature>
<keyword evidence="2" id="KW-0812">Transmembrane</keyword>
<dbReference type="EMBL" id="JADXDR010000067">
    <property type="protein sequence ID" value="KAI7841149.1"/>
    <property type="molecule type" value="Genomic_DNA"/>
</dbReference>
<feature type="region of interest" description="Disordered" evidence="1">
    <location>
        <begin position="116"/>
        <end position="179"/>
    </location>
</feature>
<accession>A0AAD5DRK5</accession>
<feature type="signal peptide" evidence="3">
    <location>
        <begin position="1"/>
        <end position="27"/>
    </location>
</feature>
<evidence type="ECO:0000256" key="1">
    <source>
        <dbReference type="SAM" id="MobiDB-lite"/>
    </source>
</evidence>
<dbReference type="AlphaFoldDB" id="A0AAD5DRK5"/>